<organism evidence="2 3">
    <name type="scientific">Sphingorhabdus pulchriflava</name>
    <dbReference type="NCBI Taxonomy" id="2292257"/>
    <lineage>
        <taxon>Bacteria</taxon>
        <taxon>Pseudomonadati</taxon>
        <taxon>Pseudomonadota</taxon>
        <taxon>Alphaproteobacteria</taxon>
        <taxon>Sphingomonadales</taxon>
        <taxon>Sphingomonadaceae</taxon>
        <taxon>Sphingorhabdus</taxon>
    </lineage>
</organism>
<comment type="caution">
    <text evidence="2">The sequence shown here is derived from an EMBL/GenBank/DDBJ whole genome shotgun (WGS) entry which is preliminary data.</text>
</comment>
<proteinExistence type="predicted"/>
<dbReference type="PANTHER" id="PTHR13887">
    <property type="entry name" value="GLUTATHIONE S-TRANSFERASE KAPPA"/>
    <property type="match status" value="1"/>
</dbReference>
<gene>
    <name evidence="2" type="ORF">DXH95_11930</name>
</gene>
<dbReference type="EMBL" id="QRGP01000002">
    <property type="protein sequence ID" value="RDV02658.1"/>
    <property type="molecule type" value="Genomic_DNA"/>
</dbReference>
<feature type="domain" description="DSBA-like thioredoxin" evidence="1">
    <location>
        <begin position="8"/>
        <end position="212"/>
    </location>
</feature>
<dbReference type="GO" id="GO:0016491">
    <property type="term" value="F:oxidoreductase activity"/>
    <property type="evidence" value="ECO:0007669"/>
    <property type="project" value="InterPro"/>
</dbReference>
<dbReference type="OrthoDB" id="9799122at2"/>
<protein>
    <submittedName>
        <fullName evidence="2">DsbA family oxidoreductase</fullName>
    </submittedName>
</protein>
<sequence>MTAQPLRIDIVSDVVCPWCIIGYKQVEKALTLLPEPVAAEIHWHPFELNPDMPPEGEDAGQHIARKYGQSADQTKAVRDRIKDTAADLGFIFGDMGARRLYNTFDAHKLLTRAGSQHGWKKQTELKLALFSTYFQQGKDVSDRAVLLDVAESIGLDRAACEAWLADEVLGREVRGEESYWINENVAGVPAIIFDGKYMVPGAQSAETFAQVIGKVLAKRDQATA</sequence>
<reference evidence="3" key="1">
    <citation type="submission" date="2018-08" db="EMBL/GenBank/DDBJ databases">
        <authorList>
            <person name="Kim S.-J."/>
            <person name="Jung G.-Y."/>
        </authorList>
    </citation>
    <scope>NUCLEOTIDE SEQUENCE [LARGE SCALE GENOMIC DNA]</scope>
    <source>
        <strain evidence="3">GY_G</strain>
    </source>
</reference>
<dbReference type="Pfam" id="PF01323">
    <property type="entry name" value="DSBA"/>
    <property type="match status" value="1"/>
</dbReference>
<dbReference type="Proteomes" id="UP000263833">
    <property type="component" value="Unassembled WGS sequence"/>
</dbReference>
<dbReference type="Gene3D" id="3.40.30.10">
    <property type="entry name" value="Glutaredoxin"/>
    <property type="match status" value="1"/>
</dbReference>
<dbReference type="CDD" id="cd03024">
    <property type="entry name" value="DsbA_FrnE"/>
    <property type="match status" value="1"/>
</dbReference>
<dbReference type="InterPro" id="IPR001853">
    <property type="entry name" value="DSBA-like_thioredoxin_dom"/>
</dbReference>
<evidence type="ECO:0000313" key="2">
    <source>
        <dbReference type="EMBL" id="RDV02658.1"/>
    </source>
</evidence>
<dbReference type="InterPro" id="IPR036249">
    <property type="entry name" value="Thioredoxin-like_sf"/>
</dbReference>
<dbReference type="SUPFAM" id="SSF52833">
    <property type="entry name" value="Thioredoxin-like"/>
    <property type="match status" value="1"/>
</dbReference>
<dbReference type="PANTHER" id="PTHR13887:SF41">
    <property type="entry name" value="THIOREDOXIN SUPERFAMILY PROTEIN"/>
    <property type="match status" value="1"/>
</dbReference>
<dbReference type="AlphaFoldDB" id="A0A371B4Z4"/>
<keyword evidence="3" id="KW-1185">Reference proteome</keyword>
<name>A0A371B4Z4_9SPHN</name>
<accession>A0A371B4Z4</accession>
<evidence type="ECO:0000259" key="1">
    <source>
        <dbReference type="Pfam" id="PF01323"/>
    </source>
</evidence>
<dbReference type="RefSeq" id="WP_115549760.1">
    <property type="nucleotide sequence ID" value="NZ_QRGP01000002.1"/>
</dbReference>
<evidence type="ECO:0000313" key="3">
    <source>
        <dbReference type="Proteomes" id="UP000263833"/>
    </source>
</evidence>